<dbReference type="Proteomes" id="UP000290572">
    <property type="component" value="Unassembled WGS sequence"/>
</dbReference>
<dbReference type="OrthoDB" id="9936033at2759"/>
<dbReference type="Pfam" id="PF15279">
    <property type="entry name" value="SOBP"/>
    <property type="match status" value="1"/>
</dbReference>
<evidence type="ECO:0000313" key="2">
    <source>
        <dbReference type="Proteomes" id="UP000290572"/>
    </source>
</evidence>
<evidence type="ECO:0000313" key="1">
    <source>
        <dbReference type="EMBL" id="RXN34342.1"/>
    </source>
</evidence>
<dbReference type="GO" id="GO:0048513">
    <property type="term" value="P:animal organ development"/>
    <property type="evidence" value="ECO:0007669"/>
    <property type="project" value="TreeGrafter"/>
</dbReference>
<sequence>MEEPYKDSVAVDMANPQEEVCNGGATATDAVGKLEGEATPIIPAEAWNVNSPTITKRSLSPLLTLQATPVVTPAAESPNGVALKVATTVLQPICLGESPVVLPILAGPAAPQVGQSGAASYLMTSQGPVSLPLVLEQQVLQHLNPQLLQQTATCPALPLQNSILCQNPSLALGAPPVLDQKGTSPVLDTSLLTLLQNPNFAAILQDLFPGQGNSSPTCHPVSSPQVDLASAFLPPPPPPLSHPYGSPLTPLVPPATLLVPYPVVIPLPVPLPIPVPIPVPVSMCKDSKVEVDSPKPACTSSKSTQTSPSDISPHLTLTSREMAVVQQPFRSCSSPVVTEGEVLDLSIRAPQPSMHVDVPQGIQAFQQDSVLDLSIPSIRKTCIQTCSTYGPLAPDRERVCHIGDDVSSGALALGVLRPVDCTPKLDTKLLSGLASLEFSRQHKWVVDSGHGSTVAGAVHDSALTGGGNIEIVSTSQTAKVIVSVKDAMPAIFCSKLKGLSGVSTKNFSIKRDASQGGFATLPRVPGDQRGESSDPLKKISKNRGIKLKKVSSQEIHILPIKKQRLAAFLPRK</sequence>
<name>A0A498NQK2_LABRO</name>
<reference evidence="1 2" key="1">
    <citation type="submission" date="2018-03" db="EMBL/GenBank/DDBJ databases">
        <title>Draft genome sequence of Rohu Carp (Labeo rohita).</title>
        <authorList>
            <person name="Das P."/>
            <person name="Kushwaha B."/>
            <person name="Joshi C.G."/>
            <person name="Kumar D."/>
            <person name="Nagpure N.S."/>
            <person name="Sahoo L."/>
            <person name="Das S.P."/>
            <person name="Bit A."/>
            <person name="Patnaik S."/>
            <person name="Meher P.K."/>
            <person name="Jayasankar P."/>
            <person name="Koringa P.G."/>
            <person name="Patel N.V."/>
            <person name="Hinsu A.T."/>
            <person name="Kumar R."/>
            <person name="Pandey M."/>
            <person name="Agarwal S."/>
            <person name="Srivastava S."/>
            <person name="Singh M."/>
            <person name="Iquebal M.A."/>
            <person name="Jaiswal S."/>
            <person name="Angadi U.B."/>
            <person name="Kumar N."/>
            <person name="Raza M."/>
            <person name="Shah T.M."/>
            <person name="Rai A."/>
            <person name="Jena J.K."/>
        </authorList>
    </citation>
    <scope>NUCLEOTIDE SEQUENCE [LARGE SCALE GENOMIC DNA]</scope>
    <source>
        <strain evidence="1">DASCIFA01</strain>
        <tissue evidence="1">Testis</tissue>
    </source>
</reference>
<dbReference type="EMBL" id="QBIY01011201">
    <property type="protein sequence ID" value="RXN34342.1"/>
    <property type="molecule type" value="Genomic_DNA"/>
</dbReference>
<gene>
    <name evidence="1" type="ORF">ROHU_035994</name>
</gene>
<dbReference type="AlphaFoldDB" id="A0A498NQK2"/>
<dbReference type="PANTHER" id="PTHR23186">
    <property type="entry name" value="RETINOIC ACID-INDUCED PROTEIN 2"/>
    <property type="match status" value="1"/>
</dbReference>
<keyword evidence="2" id="KW-1185">Reference proteome</keyword>
<comment type="caution">
    <text evidence="1">The sequence shown here is derived from an EMBL/GenBank/DDBJ whole genome shotgun (WGS) entry which is preliminary data.</text>
</comment>
<protein>
    <submittedName>
        <fullName evidence="1">Retinoic acid-induced 2</fullName>
    </submittedName>
</protein>
<proteinExistence type="predicted"/>
<accession>A0A498NQK2</accession>
<organism evidence="1 2">
    <name type="scientific">Labeo rohita</name>
    <name type="common">Indian major carp</name>
    <name type="synonym">Cyprinus rohita</name>
    <dbReference type="NCBI Taxonomy" id="84645"/>
    <lineage>
        <taxon>Eukaryota</taxon>
        <taxon>Metazoa</taxon>
        <taxon>Chordata</taxon>
        <taxon>Craniata</taxon>
        <taxon>Vertebrata</taxon>
        <taxon>Euteleostomi</taxon>
        <taxon>Actinopterygii</taxon>
        <taxon>Neopterygii</taxon>
        <taxon>Teleostei</taxon>
        <taxon>Ostariophysi</taxon>
        <taxon>Cypriniformes</taxon>
        <taxon>Cyprinidae</taxon>
        <taxon>Labeoninae</taxon>
        <taxon>Labeonini</taxon>
        <taxon>Labeo</taxon>
    </lineage>
</organism>
<dbReference type="GO" id="GO:0005634">
    <property type="term" value="C:nucleus"/>
    <property type="evidence" value="ECO:0007669"/>
    <property type="project" value="TreeGrafter"/>
</dbReference>
<dbReference type="PANTHER" id="PTHR23186:SF3">
    <property type="entry name" value="RETINOIC ACID-INDUCED PROTEIN 2"/>
    <property type="match status" value="1"/>
</dbReference>
<dbReference type="InterPro" id="IPR026092">
    <property type="entry name" value="RAI2/SOBP"/>
</dbReference>
<dbReference type="STRING" id="84645.A0A498NQK2"/>